<evidence type="ECO:0000313" key="1">
    <source>
        <dbReference type="EMBL" id="RWX47534.1"/>
    </source>
</evidence>
<comment type="caution">
    <text evidence="1">The sequence shown here is derived from an EMBL/GenBank/DDBJ whole genome shotgun (WGS) entry which is preliminary data.</text>
</comment>
<keyword evidence="2" id="KW-1185">Reference proteome</keyword>
<organism evidence="1 2">
    <name type="scientific">Candidatus Electrothrix aarhusensis</name>
    <dbReference type="NCBI Taxonomy" id="1859131"/>
    <lineage>
        <taxon>Bacteria</taxon>
        <taxon>Pseudomonadati</taxon>
        <taxon>Thermodesulfobacteriota</taxon>
        <taxon>Desulfobulbia</taxon>
        <taxon>Desulfobulbales</taxon>
        <taxon>Desulfobulbaceae</taxon>
        <taxon>Candidatus Electrothrix</taxon>
    </lineage>
</organism>
<name>A0A3S3SQ26_9BACT</name>
<gene>
    <name evidence="1" type="ORF">H206_06348</name>
</gene>
<dbReference type="AlphaFoldDB" id="A0A3S3SQ26"/>
<proteinExistence type="predicted"/>
<sequence>MSICLFFSKQTVRCGVSTMTSYPAINHGAIIGCPSGTRKDNLDKDAERTPCAINSKN</sequence>
<protein>
    <submittedName>
        <fullName evidence="1">Uncharacterized protein</fullName>
    </submittedName>
</protein>
<dbReference type="EMBL" id="MTKO01000033">
    <property type="protein sequence ID" value="RWX47534.1"/>
    <property type="molecule type" value="Genomic_DNA"/>
</dbReference>
<accession>A0A3S3SQ26</accession>
<reference evidence="1 2" key="1">
    <citation type="submission" date="2017-01" db="EMBL/GenBank/DDBJ databases">
        <title>The cable genome- insights into the physiology and evolution of filamentous bacteria capable of sulfide oxidation via long distance electron transfer.</title>
        <authorList>
            <person name="Schreiber L."/>
            <person name="Bjerg J.T."/>
            <person name="Boggild A."/>
            <person name="Van De Vossenberg J."/>
            <person name="Meysman F."/>
            <person name="Nielsen L.P."/>
            <person name="Schramm A."/>
            <person name="Kjeldsen K.U."/>
        </authorList>
    </citation>
    <scope>NUCLEOTIDE SEQUENCE [LARGE SCALE GENOMIC DNA]</scope>
    <source>
        <strain evidence="1">MCF</strain>
    </source>
</reference>
<evidence type="ECO:0000313" key="2">
    <source>
        <dbReference type="Proteomes" id="UP000287853"/>
    </source>
</evidence>
<dbReference type="Proteomes" id="UP000287853">
    <property type="component" value="Unassembled WGS sequence"/>
</dbReference>